<dbReference type="CDD" id="cd18793">
    <property type="entry name" value="SF2_C_SNF"/>
    <property type="match status" value="1"/>
</dbReference>
<evidence type="ECO:0000256" key="1">
    <source>
        <dbReference type="ARBA" id="ARBA00022801"/>
    </source>
</evidence>
<dbReference type="Pfam" id="PF00271">
    <property type="entry name" value="Helicase_C"/>
    <property type="match status" value="1"/>
</dbReference>
<dbReference type="SMART" id="SM00487">
    <property type="entry name" value="DEXDc"/>
    <property type="match status" value="1"/>
</dbReference>
<gene>
    <name evidence="4" type="ORF">BG258_02155</name>
</gene>
<dbReference type="GO" id="GO:0016787">
    <property type="term" value="F:hydrolase activity"/>
    <property type="evidence" value="ECO:0007669"/>
    <property type="project" value="UniProtKB-KW"/>
</dbReference>
<feature type="domain" description="Helicase ATP-binding" evidence="2">
    <location>
        <begin position="461"/>
        <end position="627"/>
    </location>
</feature>
<dbReference type="Pfam" id="PF00176">
    <property type="entry name" value="SNF2-rel_dom"/>
    <property type="match status" value="1"/>
</dbReference>
<dbReference type="Proteomes" id="UP000094784">
    <property type="component" value="Unassembled WGS sequence"/>
</dbReference>
<dbReference type="InterPro" id="IPR001650">
    <property type="entry name" value="Helicase_C-like"/>
</dbReference>
<dbReference type="PANTHER" id="PTHR10799">
    <property type="entry name" value="SNF2/RAD54 HELICASE FAMILY"/>
    <property type="match status" value="1"/>
</dbReference>
<dbReference type="PROSITE" id="PS51194">
    <property type="entry name" value="HELICASE_CTER"/>
    <property type="match status" value="1"/>
</dbReference>
<dbReference type="AlphaFoldDB" id="A0A1E4R2T0"/>
<reference evidence="4 5" key="1">
    <citation type="submission" date="2016-09" db="EMBL/GenBank/DDBJ databases">
        <title>Draft genome sequence of the soil isolate, Lysinibacillus fusiformis M5, a potential hypoxanthine producer.</title>
        <authorList>
            <person name="Gallegos-Monterrosa R."/>
            <person name="Maroti G."/>
            <person name="Balint B."/>
            <person name="Kovacs A.T."/>
        </authorList>
    </citation>
    <scope>NUCLEOTIDE SEQUENCE [LARGE SCALE GENOMIC DNA]</scope>
    <source>
        <strain evidence="4 5">M5</strain>
    </source>
</reference>
<dbReference type="CDD" id="cd18012">
    <property type="entry name" value="DEXQc_arch_SWI2_SNF2"/>
    <property type="match status" value="1"/>
</dbReference>
<accession>A0A1E4R2T0</accession>
<dbReference type="PROSITE" id="PS51192">
    <property type="entry name" value="HELICASE_ATP_BIND_1"/>
    <property type="match status" value="1"/>
</dbReference>
<keyword evidence="4" id="KW-0547">Nucleotide-binding</keyword>
<sequence length="924" mass="105969">MMTINANAPSPFSKTQQLRIDVAREGYFTLRGFTENGTTIDVETFKSSLFFTYEANIYGLLTNQADLTIEVSTAELLDIFSSNYQHPFISWVGVNEDSKEWLGKVLALQDYWQEPSLWSHAVIAEDFSTLTFPIDDIDSALLEMAVQQKLSQVGLLFSDLPKLLPFFLRGGWPLDQTRQVGAITVSLRLSEPEEDSDVWLLETVLSTATTKNYWTPAIRKQSLLIEDALPTKWRMFATEIEQQQQQIVDLLSKDAISSEAFIRVTLEDMEVRSFLREDLARLQALGFDVVLPAWLKDLKQSKFRVRVTTSNASTKKVAGLDDILTFKWQFSMNGQTISPEQFKKLVEEKREFIRIGTEWFRVDANWMQEMRALMQQAEDESWTVRELLFRELPEDLSAPLEEEDADDALRDDPIFALEIQQSLKAYMEQLLDKKGLPAVPIPESLQTELRPYQIDGFEWLVFMRQQGFGACLADDMGLGKTVQMISYLLHIYETVADYTKPSIIICPTSVLGNWQKELARFAPSLIVHTHYQTNRAKDDDFQKMISIDKPHVILSTYGTVSQDTEFLQDIDWATVVLDEAQNIKNMQTLQSKAIRKLLGDHHIALTGTPVENRLSELWAIFDFIHKGYLGSFGRFNEEFILPIERDESESHKQKLRTKIQPFLLRRTKRDPHLQLNLPDKLESNEYCPLTAEQASLYEGYILETLDQLEELTGFQKKGRVLKMLSKLKQLCNHPALYLKEPFEDAETMLARSAKLERIVQMAAEIVDNGEQCLIFTQYIGMGQLLQYCLSELYNVDAPFLTGAMPKQQRDRLVEAFQAGDFPIFILSLKAGGTGLNLTAANHVLHADRWWNPAVENQATDRAYRIGQTQFVQVHKFVTLGTIEEKIDKMLAQKSALSEELIQSSQWLTELEDQELRDLISLDIY</sequence>
<dbReference type="OrthoDB" id="9760715at2"/>
<proteinExistence type="predicted"/>
<dbReference type="InterPro" id="IPR049730">
    <property type="entry name" value="SNF2/RAD54-like_C"/>
</dbReference>
<dbReference type="InterPro" id="IPR027417">
    <property type="entry name" value="P-loop_NTPase"/>
</dbReference>
<dbReference type="InterPro" id="IPR014001">
    <property type="entry name" value="Helicase_ATP-bd"/>
</dbReference>
<keyword evidence="1" id="KW-0378">Hydrolase</keyword>
<dbReference type="FunFam" id="3.40.50.300:FF:000533">
    <property type="entry name" value="Helicase, Snf2 family"/>
    <property type="match status" value="1"/>
</dbReference>
<dbReference type="InterPro" id="IPR038718">
    <property type="entry name" value="SNF2-like_sf"/>
</dbReference>
<feature type="domain" description="Helicase C-terminal" evidence="3">
    <location>
        <begin position="757"/>
        <end position="916"/>
    </location>
</feature>
<dbReference type="SUPFAM" id="SSF52540">
    <property type="entry name" value="P-loop containing nucleoside triphosphate hydrolases"/>
    <property type="match status" value="2"/>
</dbReference>
<dbReference type="GO" id="GO:0005524">
    <property type="term" value="F:ATP binding"/>
    <property type="evidence" value="ECO:0007669"/>
    <property type="project" value="InterPro"/>
</dbReference>
<dbReference type="InterPro" id="IPR000330">
    <property type="entry name" value="SNF2_N"/>
</dbReference>
<dbReference type="Pfam" id="PF12419">
    <property type="entry name" value="DUF3670"/>
    <property type="match status" value="1"/>
</dbReference>
<name>A0A1E4R2T0_9BACI</name>
<evidence type="ECO:0000259" key="2">
    <source>
        <dbReference type="PROSITE" id="PS51192"/>
    </source>
</evidence>
<evidence type="ECO:0000259" key="3">
    <source>
        <dbReference type="PROSITE" id="PS51194"/>
    </source>
</evidence>
<dbReference type="SMART" id="SM00490">
    <property type="entry name" value="HELICc"/>
    <property type="match status" value="1"/>
</dbReference>
<dbReference type="GO" id="GO:0004386">
    <property type="term" value="F:helicase activity"/>
    <property type="evidence" value="ECO:0007669"/>
    <property type="project" value="UniProtKB-KW"/>
</dbReference>
<organism evidence="4 5">
    <name type="scientific">Lysinibacillus fusiformis</name>
    <dbReference type="NCBI Taxonomy" id="28031"/>
    <lineage>
        <taxon>Bacteria</taxon>
        <taxon>Bacillati</taxon>
        <taxon>Bacillota</taxon>
        <taxon>Bacilli</taxon>
        <taxon>Bacillales</taxon>
        <taxon>Bacillaceae</taxon>
        <taxon>Lysinibacillus</taxon>
    </lineage>
</organism>
<comment type="caution">
    <text evidence="4">The sequence shown here is derived from an EMBL/GenBank/DDBJ whole genome shotgun (WGS) entry which is preliminary data.</text>
</comment>
<protein>
    <submittedName>
        <fullName evidence="4">Helicase</fullName>
    </submittedName>
</protein>
<dbReference type="RefSeq" id="WP_069480010.1">
    <property type="nucleotide sequence ID" value="NZ_KV766182.1"/>
</dbReference>
<dbReference type="Gene3D" id="3.40.50.10810">
    <property type="entry name" value="Tandem AAA-ATPase domain"/>
    <property type="match status" value="1"/>
</dbReference>
<keyword evidence="4" id="KW-0067">ATP-binding</keyword>
<dbReference type="EMBL" id="MECQ01000001">
    <property type="protein sequence ID" value="ODV54774.1"/>
    <property type="molecule type" value="Genomic_DNA"/>
</dbReference>
<dbReference type="Gene3D" id="3.40.50.300">
    <property type="entry name" value="P-loop containing nucleotide triphosphate hydrolases"/>
    <property type="match status" value="1"/>
</dbReference>
<evidence type="ECO:0000313" key="4">
    <source>
        <dbReference type="EMBL" id="ODV54774.1"/>
    </source>
</evidence>
<evidence type="ECO:0000313" key="5">
    <source>
        <dbReference type="Proteomes" id="UP000094784"/>
    </source>
</evidence>
<keyword evidence="4" id="KW-0347">Helicase</keyword>
<dbReference type="InterPro" id="IPR022138">
    <property type="entry name" value="DUF3670"/>
</dbReference>